<dbReference type="EMBL" id="CP002394">
    <property type="protein sequence ID" value="ADU30656.1"/>
    <property type="molecule type" value="Genomic_DNA"/>
</dbReference>
<accession>E6TS02</accession>
<dbReference type="RefSeq" id="WP_013488991.1">
    <property type="nucleotide sequence ID" value="NC_014829.1"/>
</dbReference>
<dbReference type="SUPFAM" id="SSF54106">
    <property type="entry name" value="LysM domain"/>
    <property type="match status" value="1"/>
</dbReference>
<dbReference type="CDD" id="cd00118">
    <property type="entry name" value="LysM"/>
    <property type="match status" value="1"/>
</dbReference>
<proteinExistence type="predicted"/>
<organism evidence="2 3">
    <name type="scientific">Evansella cellulosilytica (strain ATCC 21833 / DSM 2522 / FERM P-1141 / JCM 9156 / N-4)</name>
    <name type="common">Bacillus cellulosilyticus</name>
    <dbReference type="NCBI Taxonomy" id="649639"/>
    <lineage>
        <taxon>Bacteria</taxon>
        <taxon>Bacillati</taxon>
        <taxon>Bacillota</taxon>
        <taxon>Bacilli</taxon>
        <taxon>Bacillales</taxon>
        <taxon>Bacillaceae</taxon>
        <taxon>Evansella</taxon>
    </lineage>
</organism>
<protein>
    <submittedName>
        <fullName evidence="2">Peptidoglycan-binding lysin domain</fullName>
    </submittedName>
</protein>
<dbReference type="OrthoDB" id="2679564at2"/>
<evidence type="ECO:0000313" key="3">
    <source>
        <dbReference type="Proteomes" id="UP000001401"/>
    </source>
</evidence>
<sequence precursor="true">MNLLKTTKKNIDSSIFLIFLAIGLFVWTSVSANEPVEDKQFITVEWVVTEGESLWHIAANNVIDTNMSVEQLVYWIKKENNLDKETIYPGQLLNIPIELTEFAGQ</sequence>
<name>E6TS02_EVAC2</name>
<dbReference type="Gene3D" id="3.10.350.10">
    <property type="entry name" value="LysM domain"/>
    <property type="match status" value="1"/>
</dbReference>
<keyword evidence="3" id="KW-1185">Reference proteome</keyword>
<evidence type="ECO:0000259" key="1">
    <source>
        <dbReference type="PROSITE" id="PS51782"/>
    </source>
</evidence>
<dbReference type="AlphaFoldDB" id="E6TS02"/>
<gene>
    <name evidence="2" type="ordered locus">Bcell_2398</name>
</gene>
<dbReference type="Proteomes" id="UP000001401">
    <property type="component" value="Chromosome"/>
</dbReference>
<evidence type="ECO:0000313" key="2">
    <source>
        <dbReference type="EMBL" id="ADU30656.1"/>
    </source>
</evidence>
<reference evidence="2 3" key="1">
    <citation type="submission" date="2010-12" db="EMBL/GenBank/DDBJ databases">
        <title>Complete sequence of Bacillus cellulosilyticus DSM 2522.</title>
        <authorList>
            <consortium name="US DOE Joint Genome Institute"/>
            <person name="Lucas S."/>
            <person name="Copeland A."/>
            <person name="Lapidus A."/>
            <person name="Cheng J.-F."/>
            <person name="Bruce D."/>
            <person name="Goodwin L."/>
            <person name="Pitluck S."/>
            <person name="Chertkov O."/>
            <person name="Detter J.C."/>
            <person name="Han C."/>
            <person name="Tapia R."/>
            <person name="Land M."/>
            <person name="Hauser L."/>
            <person name="Jeffries C."/>
            <person name="Kyrpides N."/>
            <person name="Ivanova N."/>
            <person name="Mikhailova N."/>
            <person name="Brumm P."/>
            <person name="Mead D."/>
            <person name="Woyke T."/>
        </authorList>
    </citation>
    <scope>NUCLEOTIDE SEQUENCE [LARGE SCALE GENOMIC DNA]</scope>
    <source>
        <strain evidence="3">ATCC 21833 / DSM 2522 / FERM P-1141 / JCM 9156 / N-4</strain>
    </source>
</reference>
<dbReference type="KEGG" id="bco:Bcell_2398"/>
<dbReference type="InterPro" id="IPR018392">
    <property type="entry name" value="LysM"/>
</dbReference>
<dbReference type="STRING" id="649639.Bcell_2398"/>
<feature type="domain" description="LysM" evidence="1">
    <location>
        <begin position="44"/>
        <end position="95"/>
    </location>
</feature>
<dbReference type="HOGENOM" id="CLU_2231060_0_0_9"/>
<dbReference type="Pfam" id="PF01476">
    <property type="entry name" value="LysM"/>
    <property type="match status" value="1"/>
</dbReference>
<dbReference type="PROSITE" id="PS51782">
    <property type="entry name" value="LYSM"/>
    <property type="match status" value="1"/>
</dbReference>
<dbReference type="InterPro" id="IPR036779">
    <property type="entry name" value="LysM_dom_sf"/>
</dbReference>